<dbReference type="GO" id="GO:0008270">
    <property type="term" value="F:zinc ion binding"/>
    <property type="evidence" value="ECO:0007669"/>
    <property type="project" value="UniProtKB-KW"/>
</dbReference>
<keyword evidence="3 4" id="KW-0862">Zinc</keyword>
<dbReference type="RefSeq" id="XP_005820477.1">
    <property type="nucleotide sequence ID" value="XM_005820420.1"/>
</dbReference>
<keyword evidence="9" id="KW-1185">Reference proteome</keyword>
<sequence>MTLSDRPLTKIPIKRAALSHDCILCQGKVEQGEEIWPVIKQGGASLNPGGRKVSAHAWCHLQCAKDAVGGGELVPPVCPHWLKKGSCGYGELCFYLHPVEGLEELRKQLPDRKRIGSWKRSKLRNSSKVGSFRRWLLDHFSLDELAAGTGILDIAGGKGELAFELANLNKLPTTVVDPRPLELSSYRRKLLYSIYWRNPLMHMYIDPSVSADSQPVSPTHLRLFFDAPLLSHVLQHGLPLFLLLGKRSKEVGVFCYRDEISQRSPSFQFVWTTKGLKPSSEETADHLYPRQKARQEGDTDPVDRLLCSVTSSRRRWRAVDDVSEALRVLRSCSILVGMHPDQAVGDMVDYALALRKPFACVPCCVYWKEFPRRKRGDGKMVRTYEDLVEWLKAKDPNIQEDVLDFEVSSPRSDKSLTLVMWTRGRTGCCGGDLLSSLGETGRRRKQERRGFTVTSSSSPCSLRSRSSSTAPSTGSQGRCRHRTSPHGRTGSSPTRTGSVASSRSTGTRHGRASRS</sequence>
<dbReference type="GeneID" id="17290231"/>
<evidence type="ECO:0000256" key="4">
    <source>
        <dbReference type="PROSITE-ProRule" id="PRU00723"/>
    </source>
</evidence>
<feature type="compositionally biased region" description="Low complexity" evidence="5">
    <location>
        <begin position="452"/>
        <end position="475"/>
    </location>
</feature>
<protein>
    <recommendedName>
        <fullName evidence="6">C3H1-type domain-containing protein</fullName>
    </recommendedName>
</protein>
<keyword evidence="1 4" id="KW-0479">Metal-binding</keyword>
<reference evidence="8" key="3">
    <citation type="submission" date="2015-06" db="UniProtKB">
        <authorList>
            <consortium name="EnsemblProtists"/>
        </authorList>
    </citation>
    <scope>IDENTIFICATION</scope>
</reference>
<proteinExistence type="predicted"/>
<dbReference type="EnsemblProtists" id="EKX33497">
    <property type="protein sequence ID" value="EKX33497"/>
    <property type="gene ID" value="GUITHDRAFT_81338"/>
</dbReference>
<dbReference type="SMART" id="SM00356">
    <property type="entry name" value="ZnF_C3H1"/>
    <property type="match status" value="1"/>
</dbReference>
<dbReference type="PaxDb" id="55529-EKX33497"/>
<accession>L1IBN5</accession>
<dbReference type="SUPFAM" id="SSF90229">
    <property type="entry name" value="CCCH zinc finger"/>
    <property type="match status" value="1"/>
</dbReference>
<dbReference type="EMBL" id="JH993139">
    <property type="protein sequence ID" value="EKX33497.1"/>
    <property type="molecule type" value="Genomic_DNA"/>
</dbReference>
<dbReference type="Proteomes" id="UP000011087">
    <property type="component" value="Unassembled WGS sequence"/>
</dbReference>
<evidence type="ECO:0000256" key="1">
    <source>
        <dbReference type="ARBA" id="ARBA00022723"/>
    </source>
</evidence>
<evidence type="ECO:0000313" key="7">
    <source>
        <dbReference type="EMBL" id="EKX33497.1"/>
    </source>
</evidence>
<dbReference type="PROSITE" id="PS50103">
    <property type="entry name" value="ZF_C3H1"/>
    <property type="match status" value="1"/>
</dbReference>
<feature type="compositionally biased region" description="Basic residues" evidence="5">
    <location>
        <begin position="506"/>
        <end position="515"/>
    </location>
</feature>
<feature type="zinc finger region" description="C3H1-type" evidence="4">
    <location>
        <begin position="72"/>
        <end position="100"/>
    </location>
</feature>
<dbReference type="eggNOG" id="ENOG502S2DK">
    <property type="taxonomic scope" value="Eukaryota"/>
</dbReference>
<dbReference type="OMA" id="WAHLECA"/>
<dbReference type="InterPro" id="IPR000571">
    <property type="entry name" value="Znf_CCCH"/>
</dbReference>
<dbReference type="PANTHER" id="PTHR36971">
    <property type="entry name" value="UNNAMED PRODUCT"/>
    <property type="match status" value="1"/>
</dbReference>
<reference evidence="9" key="2">
    <citation type="submission" date="2012-11" db="EMBL/GenBank/DDBJ databases">
        <authorList>
            <person name="Kuo A."/>
            <person name="Curtis B.A."/>
            <person name="Tanifuji G."/>
            <person name="Burki F."/>
            <person name="Gruber A."/>
            <person name="Irimia M."/>
            <person name="Maruyama S."/>
            <person name="Arias M.C."/>
            <person name="Ball S.G."/>
            <person name="Gile G.H."/>
            <person name="Hirakawa Y."/>
            <person name="Hopkins J.F."/>
            <person name="Rensing S.A."/>
            <person name="Schmutz J."/>
            <person name="Symeonidi A."/>
            <person name="Elias M."/>
            <person name="Eveleigh R.J."/>
            <person name="Herman E.K."/>
            <person name="Klute M.J."/>
            <person name="Nakayama T."/>
            <person name="Obornik M."/>
            <person name="Reyes-Prieto A."/>
            <person name="Armbrust E.V."/>
            <person name="Aves S.J."/>
            <person name="Beiko R.G."/>
            <person name="Coutinho P."/>
            <person name="Dacks J.B."/>
            <person name="Durnford D.G."/>
            <person name="Fast N.M."/>
            <person name="Green B.R."/>
            <person name="Grisdale C."/>
            <person name="Hempe F."/>
            <person name="Henrissat B."/>
            <person name="Hoppner M.P."/>
            <person name="Ishida K.-I."/>
            <person name="Kim E."/>
            <person name="Koreny L."/>
            <person name="Kroth P.G."/>
            <person name="Liu Y."/>
            <person name="Malik S.-B."/>
            <person name="Maier U.G."/>
            <person name="McRose D."/>
            <person name="Mock T."/>
            <person name="Neilson J.A."/>
            <person name="Onodera N.T."/>
            <person name="Poole A.M."/>
            <person name="Pritham E.J."/>
            <person name="Richards T.A."/>
            <person name="Rocap G."/>
            <person name="Roy S.W."/>
            <person name="Sarai C."/>
            <person name="Schaack S."/>
            <person name="Shirato S."/>
            <person name="Slamovits C.H."/>
            <person name="Spencer D.F."/>
            <person name="Suzuki S."/>
            <person name="Worden A.Z."/>
            <person name="Zauner S."/>
            <person name="Barry K."/>
            <person name="Bell C."/>
            <person name="Bharti A.K."/>
            <person name="Crow J.A."/>
            <person name="Grimwood J."/>
            <person name="Kramer R."/>
            <person name="Lindquist E."/>
            <person name="Lucas S."/>
            <person name="Salamov A."/>
            <person name="McFadden G.I."/>
            <person name="Lane C.E."/>
            <person name="Keeling P.J."/>
            <person name="Gray M.W."/>
            <person name="Grigoriev I.V."/>
            <person name="Archibald J.M."/>
        </authorList>
    </citation>
    <scope>NUCLEOTIDE SEQUENCE</scope>
    <source>
        <strain evidence="9">CCMP2712</strain>
    </source>
</reference>
<organism evidence="7">
    <name type="scientific">Guillardia theta (strain CCMP2712)</name>
    <name type="common">Cryptophyte</name>
    <dbReference type="NCBI Taxonomy" id="905079"/>
    <lineage>
        <taxon>Eukaryota</taxon>
        <taxon>Cryptophyceae</taxon>
        <taxon>Pyrenomonadales</taxon>
        <taxon>Geminigeraceae</taxon>
        <taxon>Guillardia</taxon>
    </lineage>
</organism>
<evidence type="ECO:0000313" key="9">
    <source>
        <dbReference type="Proteomes" id="UP000011087"/>
    </source>
</evidence>
<evidence type="ECO:0000256" key="3">
    <source>
        <dbReference type="ARBA" id="ARBA00022833"/>
    </source>
</evidence>
<keyword evidence="2 4" id="KW-0863">Zinc-finger</keyword>
<feature type="domain" description="C3H1-type" evidence="6">
    <location>
        <begin position="72"/>
        <end position="100"/>
    </location>
</feature>
<evidence type="ECO:0000313" key="8">
    <source>
        <dbReference type="EnsemblProtists" id="EKX33497"/>
    </source>
</evidence>
<dbReference type="OrthoDB" id="7459479at2759"/>
<dbReference type="InterPro" id="IPR036855">
    <property type="entry name" value="Znf_CCCH_sf"/>
</dbReference>
<gene>
    <name evidence="7" type="ORF">GUITHDRAFT_81338</name>
</gene>
<feature type="region of interest" description="Disordered" evidence="5">
    <location>
        <begin position="439"/>
        <end position="515"/>
    </location>
</feature>
<evidence type="ECO:0000256" key="5">
    <source>
        <dbReference type="SAM" id="MobiDB-lite"/>
    </source>
</evidence>
<dbReference type="KEGG" id="gtt:GUITHDRAFT_81338"/>
<dbReference type="Pfam" id="PF00642">
    <property type="entry name" value="zf-CCCH"/>
    <property type="match status" value="1"/>
</dbReference>
<reference evidence="7 9" key="1">
    <citation type="journal article" date="2012" name="Nature">
        <title>Algal genomes reveal evolutionary mosaicism and the fate of nucleomorphs.</title>
        <authorList>
            <consortium name="DOE Joint Genome Institute"/>
            <person name="Curtis B.A."/>
            <person name="Tanifuji G."/>
            <person name="Burki F."/>
            <person name="Gruber A."/>
            <person name="Irimia M."/>
            <person name="Maruyama S."/>
            <person name="Arias M.C."/>
            <person name="Ball S.G."/>
            <person name="Gile G.H."/>
            <person name="Hirakawa Y."/>
            <person name="Hopkins J.F."/>
            <person name="Kuo A."/>
            <person name="Rensing S.A."/>
            <person name="Schmutz J."/>
            <person name="Symeonidi A."/>
            <person name="Elias M."/>
            <person name="Eveleigh R.J."/>
            <person name="Herman E.K."/>
            <person name="Klute M.J."/>
            <person name="Nakayama T."/>
            <person name="Obornik M."/>
            <person name="Reyes-Prieto A."/>
            <person name="Armbrust E.V."/>
            <person name="Aves S.J."/>
            <person name="Beiko R.G."/>
            <person name="Coutinho P."/>
            <person name="Dacks J.B."/>
            <person name="Durnford D.G."/>
            <person name="Fast N.M."/>
            <person name="Green B.R."/>
            <person name="Grisdale C.J."/>
            <person name="Hempel F."/>
            <person name="Henrissat B."/>
            <person name="Hoppner M.P."/>
            <person name="Ishida K."/>
            <person name="Kim E."/>
            <person name="Koreny L."/>
            <person name="Kroth P.G."/>
            <person name="Liu Y."/>
            <person name="Malik S.B."/>
            <person name="Maier U.G."/>
            <person name="McRose D."/>
            <person name="Mock T."/>
            <person name="Neilson J.A."/>
            <person name="Onodera N.T."/>
            <person name="Poole A.M."/>
            <person name="Pritham E.J."/>
            <person name="Richards T.A."/>
            <person name="Rocap G."/>
            <person name="Roy S.W."/>
            <person name="Sarai C."/>
            <person name="Schaack S."/>
            <person name="Shirato S."/>
            <person name="Slamovits C.H."/>
            <person name="Spencer D.F."/>
            <person name="Suzuki S."/>
            <person name="Worden A.Z."/>
            <person name="Zauner S."/>
            <person name="Barry K."/>
            <person name="Bell C."/>
            <person name="Bharti A.K."/>
            <person name="Crow J.A."/>
            <person name="Grimwood J."/>
            <person name="Kramer R."/>
            <person name="Lindquist E."/>
            <person name="Lucas S."/>
            <person name="Salamov A."/>
            <person name="McFadden G.I."/>
            <person name="Lane C.E."/>
            <person name="Keeling P.J."/>
            <person name="Gray M.W."/>
            <person name="Grigoriev I.V."/>
            <person name="Archibald J.M."/>
        </authorList>
    </citation>
    <scope>NUCLEOTIDE SEQUENCE</scope>
    <source>
        <strain evidence="7 9">CCMP2712</strain>
    </source>
</reference>
<evidence type="ECO:0000259" key="6">
    <source>
        <dbReference type="PROSITE" id="PS50103"/>
    </source>
</evidence>
<name>L1IBN5_GUITC</name>
<dbReference type="PANTHER" id="PTHR36971:SF1">
    <property type="entry name" value="METHYLTRANSFERASE DOMAIN-CONTAINING PROTEIN"/>
    <property type="match status" value="1"/>
</dbReference>
<dbReference type="HOGENOM" id="CLU_529418_0_0_1"/>
<dbReference type="AlphaFoldDB" id="L1IBN5"/>
<evidence type="ECO:0000256" key="2">
    <source>
        <dbReference type="ARBA" id="ARBA00022771"/>
    </source>
</evidence>
<feature type="compositionally biased region" description="Polar residues" evidence="5">
    <location>
        <begin position="489"/>
        <end position="505"/>
    </location>
</feature>